<dbReference type="GO" id="GO:0016491">
    <property type="term" value="F:oxidoreductase activity"/>
    <property type="evidence" value="ECO:0007669"/>
    <property type="project" value="InterPro"/>
</dbReference>
<reference evidence="3 4" key="1">
    <citation type="submission" date="2017-07" db="EMBL/GenBank/DDBJ databases">
        <title>The new phylogeny of genus Mycobacterium.</title>
        <authorList>
            <person name="Tortoli E."/>
            <person name="Trovato A."/>
            <person name="Cirillo D.M."/>
        </authorList>
    </citation>
    <scope>NUCLEOTIDE SEQUENCE [LARGE SCALE GENOMIC DNA]</scope>
    <source>
        <strain evidence="3 4">ATCC 33027</strain>
    </source>
</reference>
<comment type="caution">
    <text evidence="3">The sequence shown here is derived from an EMBL/GenBank/DDBJ whole genome shotgun (WGS) entry which is preliminary data.</text>
</comment>
<evidence type="ECO:0000313" key="4">
    <source>
        <dbReference type="Proteomes" id="UP000216063"/>
    </source>
</evidence>
<name>A0A255DM25_9MYCO</name>
<evidence type="ECO:0000313" key="3">
    <source>
        <dbReference type="EMBL" id="OYN80304.1"/>
    </source>
</evidence>
<protein>
    <recommendedName>
        <fullName evidence="5">Nitroreductase family deazaflavin-dependent oxidoreductase</fullName>
    </recommendedName>
</protein>
<evidence type="ECO:0008006" key="5">
    <source>
        <dbReference type="Google" id="ProtNLM"/>
    </source>
</evidence>
<evidence type="ECO:0000256" key="2">
    <source>
        <dbReference type="ARBA" id="ARBA00049106"/>
    </source>
</evidence>
<dbReference type="GO" id="GO:0005886">
    <property type="term" value="C:plasma membrane"/>
    <property type="evidence" value="ECO:0007669"/>
    <property type="project" value="TreeGrafter"/>
</dbReference>
<proteinExistence type="inferred from homology"/>
<dbReference type="PANTHER" id="PTHR39428:SF3">
    <property type="entry name" value="DEAZAFLAVIN-DEPENDENT NITROREDUCTASE"/>
    <property type="match status" value="1"/>
</dbReference>
<gene>
    <name evidence="3" type="ORF">CG716_09140</name>
</gene>
<dbReference type="Pfam" id="PF04075">
    <property type="entry name" value="F420H2_quin_red"/>
    <property type="match status" value="1"/>
</dbReference>
<dbReference type="SUPFAM" id="SSF50475">
    <property type="entry name" value="FMN-binding split barrel"/>
    <property type="match status" value="1"/>
</dbReference>
<keyword evidence="4" id="KW-1185">Reference proteome</keyword>
<accession>A0A255DM25</accession>
<evidence type="ECO:0000256" key="1">
    <source>
        <dbReference type="ARBA" id="ARBA00008710"/>
    </source>
</evidence>
<sequence length="158" mass="17859">MEYTRSGKAFLAVGNVLKRPAMRPVTRAFSTMHAWAYRLTKGRAQSSKYPTMLLTVTGRKSGKPRTVPVIYIEDGDRFVIAAAYSGSDTDPTWWLNLQANPEAVARVSETTTRVRATVATTEERPRLWEKLVAMYPYFTDYQQRTSRSIPVVVLTPIP</sequence>
<dbReference type="InterPro" id="IPR012349">
    <property type="entry name" value="Split_barrel_FMN-bd"/>
</dbReference>
<comment type="catalytic activity">
    <reaction evidence="2">
        <text>oxidized coenzyme F420-(gamma-L-Glu)(n) + a quinol + H(+) = reduced coenzyme F420-(gamma-L-Glu)(n) + a quinone</text>
        <dbReference type="Rhea" id="RHEA:39663"/>
        <dbReference type="Rhea" id="RHEA-COMP:12939"/>
        <dbReference type="Rhea" id="RHEA-COMP:14378"/>
        <dbReference type="ChEBI" id="CHEBI:15378"/>
        <dbReference type="ChEBI" id="CHEBI:24646"/>
        <dbReference type="ChEBI" id="CHEBI:132124"/>
        <dbReference type="ChEBI" id="CHEBI:133980"/>
        <dbReference type="ChEBI" id="CHEBI:139511"/>
    </reaction>
</comment>
<comment type="similarity">
    <text evidence="1">Belongs to the F420H(2)-dependent quinone reductase family.</text>
</comment>
<dbReference type="NCBIfam" id="TIGR00026">
    <property type="entry name" value="hi_GC_TIGR00026"/>
    <property type="match status" value="1"/>
</dbReference>
<dbReference type="RefSeq" id="WP_094478670.1">
    <property type="nucleotide sequence ID" value="NZ_JACKSC010000376.1"/>
</dbReference>
<dbReference type="Gene3D" id="2.30.110.10">
    <property type="entry name" value="Electron Transport, Fmn-binding Protein, Chain A"/>
    <property type="match status" value="1"/>
</dbReference>
<dbReference type="PANTHER" id="PTHR39428">
    <property type="entry name" value="F420H(2)-DEPENDENT QUINONE REDUCTASE RV1261C"/>
    <property type="match status" value="1"/>
</dbReference>
<dbReference type="EMBL" id="NOZR01000006">
    <property type="protein sequence ID" value="OYN80304.1"/>
    <property type="molecule type" value="Genomic_DNA"/>
</dbReference>
<dbReference type="InterPro" id="IPR004378">
    <property type="entry name" value="F420H2_quin_Rdtase"/>
</dbReference>
<dbReference type="AlphaFoldDB" id="A0A255DM25"/>
<dbReference type="GO" id="GO:0070967">
    <property type="term" value="F:coenzyme F420 binding"/>
    <property type="evidence" value="ECO:0007669"/>
    <property type="project" value="TreeGrafter"/>
</dbReference>
<organism evidence="3 4">
    <name type="scientific">Mycolicibacterium sphagni</name>
    <dbReference type="NCBI Taxonomy" id="1786"/>
    <lineage>
        <taxon>Bacteria</taxon>
        <taxon>Bacillati</taxon>
        <taxon>Actinomycetota</taxon>
        <taxon>Actinomycetes</taxon>
        <taxon>Mycobacteriales</taxon>
        <taxon>Mycobacteriaceae</taxon>
        <taxon>Mycolicibacterium</taxon>
    </lineage>
</organism>
<dbReference type="Proteomes" id="UP000216063">
    <property type="component" value="Unassembled WGS sequence"/>
</dbReference>